<proteinExistence type="predicted"/>
<dbReference type="SUPFAM" id="SSF81324">
    <property type="entry name" value="Voltage-gated potassium channels"/>
    <property type="match status" value="1"/>
</dbReference>
<dbReference type="Gene3D" id="2.40.10.10">
    <property type="entry name" value="Trypsin-like serine proteases"/>
    <property type="match status" value="1"/>
</dbReference>
<dbReference type="InterPro" id="IPR009003">
    <property type="entry name" value="Peptidase_S1_PA"/>
</dbReference>
<dbReference type="PROSITE" id="PS50240">
    <property type="entry name" value="TRYPSIN_DOM"/>
    <property type="match status" value="1"/>
</dbReference>
<dbReference type="SMART" id="SM00020">
    <property type="entry name" value="Tryp_SPc"/>
    <property type="match status" value="1"/>
</dbReference>
<dbReference type="PANTHER" id="PTHR24260:SF136">
    <property type="entry name" value="GH08193P-RELATED"/>
    <property type="match status" value="1"/>
</dbReference>
<keyword evidence="1" id="KW-1015">Disulfide bond</keyword>
<dbReference type="GO" id="GO:0004252">
    <property type="term" value="F:serine-type endopeptidase activity"/>
    <property type="evidence" value="ECO:0007669"/>
    <property type="project" value="InterPro"/>
</dbReference>
<feature type="transmembrane region" description="Helical" evidence="2">
    <location>
        <begin position="77"/>
        <end position="97"/>
    </location>
</feature>
<dbReference type="OrthoDB" id="6380398at2759"/>
<protein>
    <recommendedName>
        <fullName evidence="3">Peptidase S1 domain-containing protein</fullName>
    </recommendedName>
</protein>
<evidence type="ECO:0000256" key="2">
    <source>
        <dbReference type="SAM" id="Phobius"/>
    </source>
</evidence>
<comment type="caution">
    <text evidence="4">The sequence shown here is derived from an EMBL/GenBank/DDBJ whole genome shotgun (WGS) entry which is preliminary data.</text>
</comment>
<dbReference type="GO" id="GO:0006508">
    <property type="term" value="P:proteolysis"/>
    <property type="evidence" value="ECO:0007669"/>
    <property type="project" value="InterPro"/>
</dbReference>
<dbReference type="PANTHER" id="PTHR24260">
    <property type="match status" value="1"/>
</dbReference>
<reference evidence="4 5" key="1">
    <citation type="journal article" date="2018" name="MBio">
        <title>Comparative Genomics Reveals the Core Gene Toolbox for the Fungus-Insect Symbiosis.</title>
        <authorList>
            <person name="Wang Y."/>
            <person name="Stata M."/>
            <person name="Wang W."/>
            <person name="Stajich J.E."/>
            <person name="White M.M."/>
            <person name="Moncalvo J.M."/>
        </authorList>
    </citation>
    <scope>NUCLEOTIDE SEQUENCE [LARGE SCALE GENOMIC DNA]</scope>
    <source>
        <strain evidence="4 5">SWE-8-4</strain>
    </source>
</reference>
<evidence type="ECO:0000313" key="4">
    <source>
        <dbReference type="EMBL" id="PVU95494.1"/>
    </source>
</evidence>
<dbReference type="Pfam" id="PF07885">
    <property type="entry name" value="Ion_trans_2"/>
    <property type="match status" value="1"/>
</dbReference>
<keyword evidence="2" id="KW-0472">Membrane</keyword>
<dbReference type="InterPro" id="IPR001314">
    <property type="entry name" value="Peptidase_S1A"/>
</dbReference>
<dbReference type="Gene3D" id="1.10.287.70">
    <property type="match status" value="1"/>
</dbReference>
<accession>A0A2T9YT91</accession>
<feature type="transmembrane region" description="Helical" evidence="2">
    <location>
        <begin position="104"/>
        <end position="127"/>
    </location>
</feature>
<dbReference type="Proteomes" id="UP000245383">
    <property type="component" value="Unassembled WGS sequence"/>
</dbReference>
<dbReference type="FunFam" id="2.40.10.10:FF:000068">
    <property type="entry name" value="transmembrane protease serine 2"/>
    <property type="match status" value="1"/>
</dbReference>
<dbReference type="PRINTS" id="PR00722">
    <property type="entry name" value="CHYMOTRYPSIN"/>
</dbReference>
<feature type="transmembrane region" description="Helical" evidence="2">
    <location>
        <begin position="50"/>
        <end position="71"/>
    </location>
</feature>
<evidence type="ECO:0000259" key="3">
    <source>
        <dbReference type="PROSITE" id="PS50240"/>
    </source>
</evidence>
<dbReference type="SUPFAM" id="SSF50494">
    <property type="entry name" value="Trypsin-like serine proteases"/>
    <property type="match status" value="1"/>
</dbReference>
<dbReference type="InterPro" id="IPR013099">
    <property type="entry name" value="K_chnl_dom"/>
</dbReference>
<dbReference type="CDD" id="cd00190">
    <property type="entry name" value="Tryp_SPc"/>
    <property type="match status" value="1"/>
</dbReference>
<dbReference type="Pfam" id="PF00089">
    <property type="entry name" value="Trypsin"/>
    <property type="match status" value="1"/>
</dbReference>
<organism evidence="4 5">
    <name type="scientific">Smittium simulii</name>
    <dbReference type="NCBI Taxonomy" id="133385"/>
    <lineage>
        <taxon>Eukaryota</taxon>
        <taxon>Fungi</taxon>
        <taxon>Fungi incertae sedis</taxon>
        <taxon>Zoopagomycota</taxon>
        <taxon>Kickxellomycotina</taxon>
        <taxon>Harpellomycetes</taxon>
        <taxon>Harpellales</taxon>
        <taxon>Legeriomycetaceae</taxon>
        <taxon>Smittium</taxon>
    </lineage>
</organism>
<evidence type="ECO:0000256" key="1">
    <source>
        <dbReference type="ARBA" id="ARBA00023157"/>
    </source>
</evidence>
<keyword evidence="2" id="KW-1133">Transmembrane helix</keyword>
<dbReference type="InterPro" id="IPR001254">
    <property type="entry name" value="Trypsin_dom"/>
</dbReference>
<dbReference type="InterPro" id="IPR051333">
    <property type="entry name" value="CLIP_Serine_Protease"/>
</dbReference>
<dbReference type="AlphaFoldDB" id="A0A2T9YT91"/>
<keyword evidence="2" id="KW-0812">Transmembrane</keyword>
<keyword evidence="5" id="KW-1185">Reference proteome</keyword>
<feature type="domain" description="Peptidase S1" evidence="3">
    <location>
        <begin position="177"/>
        <end position="411"/>
    </location>
</feature>
<name>A0A2T9YT91_9FUNG</name>
<gene>
    <name evidence="4" type="ORF">BB561_001786</name>
</gene>
<dbReference type="EMBL" id="MBFR01000055">
    <property type="protein sequence ID" value="PVU95494.1"/>
    <property type="molecule type" value="Genomic_DNA"/>
</dbReference>
<sequence>MVSKRDKIDKPDWINRVSRRMADTIDSEEFVKIQAKYAYNEALKQMNKRIFISMFFCISFMLLSAALFYFYEKYNFTYAQAFWFCFVSFATIGYGDFTLDSKSGVVVFIIVIILGVSLTTAMFALIIDRVQFALKHNIEKNKTDKENYQSKKTKKKGFMGLLQFSSGLSVRLDSNEATNSTFLAPANAYPYSAFILESLGGFVCGGVLIGDRWVLTAAQCGIKAQVEGVTVMLGETNIRQKQGLDIEKGYVHSEFNEKTLENDIAILKLAETVNIPPIKIDKNDVGDHIRVRSVGWGLKTGPNKMLSSMLRQADLSLKDSRECKIIDRDFMGNGLGKQVCVGNTENKGTCSGHSGAPLLRPIDGGWKLLGLLSFAGGPSGNDQDTLCGADFEVGFYTHVYKYMDFITQATQMSETSFI</sequence>
<dbReference type="STRING" id="133385.A0A2T9YT91"/>
<evidence type="ECO:0000313" key="5">
    <source>
        <dbReference type="Proteomes" id="UP000245383"/>
    </source>
</evidence>
<dbReference type="InterPro" id="IPR043504">
    <property type="entry name" value="Peptidase_S1_PA_chymotrypsin"/>
</dbReference>